<dbReference type="PRINTS" id="PR00019">
    <property type="entry name" value="LEURICHRPT"/>
</dbReference>
<keyword evidence="1" id="KW-0433">Leucine-rich repeat</keyword>
<evidence type="ECO:0000256" key="4">
    <source>
        <dbReference type="ARBA" id="ARBA00022737"/>
    </source>
</evidence>
<dbReference type="OrthoDB" id="1738872at2759"/>
<dbReference type="SUPFAM" id="SSF52058">
    <property type="entry name" value="L domain-like"/>
    <property type="match status" value="1"/>
</dbReference>
<evidence type="ECO:0000313" key="10">
    <source>
        <dbReference type="Proteomes" id="UP000626092"/>
    </source>
</evidence>
<feature type="domain" description="Leucine-rich repeat-containing N-terminal plant-type" evidence="8">
    <location>
        <begin position="33"/>
        <end position="74"/>
    </location>
</feature>
<feature type="signal peptide" evidence="7">
    <location>
        <begin position="1"/>
        <end position="29"/>
    </location>
</feature>
<dbReference type="InterPro" id="IPR001611">
    <property type="entry name" value="Leu-rich_rpt"/>
</dbReference>
<dbReference type="InterPro" id="IPR053211">
    <property type="entry name" value="DNA_repair-toleration"/>
</dbReference>
<dbReference type="Gene3D" id="3.80.10.10">
    <property type="entry name" value="Ribonuclease Inhibitor"/>
    <property type="match status" value="2"/>
</dbReference>
<dbReference type="Pfam" id="PF00560">
    <property type="entry name" value="LRR_1"/>
    <property type="match status" value="1"/>
</dbReference>
<name>A0A834LZ85_RHOSS</name>
<dbReference type="GO" id="GO:0006952">
    <property type="term" value="P:defense response"/>
    <property type="evidence" value="ECO:0007669"/>
    <property type="project" value="UniProtKB-ARBA"/>
</dbReference>
<keyword evidence="5" id="KW-1133">Transmembrane helix</keyword>
<evidence type="ECO:0000256" key="7">
    <source>
        <dbReference type="SAM" id="SignalP"/>
    </source>
</evidence>
<dbReference type="InterPro" id="IPR032675">
    <property type="entry name" value="LRR_dom_sf"/>
</dbReference>
<evidence type="ECO:0000256" key="1">
    <source>
        <dbReference type="ARBA" id="ARBA00022614"/>
    </source>
</evidence>
<keyword evidence="10" id="KW-1185">Reference proteome</keyword>
<sequence length="241" mass="27073">MEYLQHLRMRSLWVVVVVVMLAVENGCNGCLEKERIGLLQLKDSINFPNGTSLPSWDQEDDGIDCCHWEGVECNSTTRQVIKLELAGKRYTDGEWHLNASILLPFESLRSLDLSKNGLGSIVGNEEFNGLNNLKELYLRGNAIFSISALNGIEILSNLTNLEKLDLSENNLGNGILPSLNKLSNLKFLLLAWNNFNGSIYVKEFDGLNNLKELNLSYNEIVSINALNGMELKLFKCLHNEI</sequence>
<dbReference type="GO" id="GO:0051707">
    <property type="term" value="P:response to other organism"/>
    <property type="evidence" value="ECO:0007669"/>
    <property type="project" value="UniProtKB-ARBA"/>
</dbReference>
<dbReference type="InterPro" id="IPR013210">
    <property type="entry name" value="LRR_N_plant-typ"/>
</dbReference>
<protein>
    <recommendedName>
        <fullName evidence="8">Leucine-rich repeat-containing N-terminal plant-type domain-containing protein</fullName>
    </recommendedName>
</protein>
<reference evidence="9" key="1">
    <citation type="submission" date="2019-11" db="EMBL/GenBank/DDBJ databases">
        <authorList>
            <person name="Liu Y."/>
            <person name="Hou J."/>
            <person name="Li T.-Q."/>
            <person name="Guan C.-H."/>
            <person name="Wu X."/>
            <person name="Wu H.-Z."/>
            <person name="Ling F."/>
            <person name="Zhang R."/>
            <person name="Shi X.-G."/>
            <person name="Ren J.-P."/>
            <person name="Chen E.-F."/>
            <person name="Sun J.-M."/>
        </authorList>
    </citation>
    <scope>NUCLEOTIDE SEQUENCE</scope>
    <source>
        <strain evidence="9">Adult_tree_wgs_1</strain>
        <tissue evidence="9">Leaves</tissue>
    </source>
</reference>
<proteinExistence type="predicted"/>
<evidence type="ECO:0000256" key="3">
    <source>
        <dbReference type="ARBA" id="ARBA00022729"/>
    </source>
</evidence>
<organism evidence="9 10">
    <name type="scientific">Rhododendron simsii</name>
    <name type="common">Sims's rhododendron</name>
    <dbReference type="NCBI Taxonomy" id="118357"/>
    <lineage>
        <taxon>Eukaryota</taxon>
        <taxon>Viridiplantae</taxon>
        <taxon>Streptophyta</taxon>
        <taxon>Embryophyta</taxon>
        <taxon>Tracheophyta</taxon>
        <taxon>Spermatophyta</taxon>
        <taxon>Magnoliopsida</taxon>
        <taxon>eudicotyledons</taxon>
        <taxon>Gunneridae</taxon>
        <taxon>Pentapetalae</taxon>
        <taxon>asterids</taxon>
        <taxon>Ericales</taxon>
        <taxon>Ericaceae</taxon>
        <taxon>Ericoideae</taxon>
        <taxon>Rhodoreae</taxon>
        <taxon>Rhododendron</taxon>
    </lineage>
</organism>
<keyword evidence="3 7" id="KW-0732">Signal</keyword>
<evidence type="ECO:0000256" key="5">
    <source>
        <dbReference type="ARBA" id="ARBA00022989"/>
    </source>
</evidence>
<keyword evidence="2" id="KW-0812">Transmembrane</keyword>
<dbReference type="SMART" id="SM00365">
    <property type="entry name" value="LRR_SD22"/>
    <property type="match status" value="4"/>
</dbReference>
<accession>A0A834LZ85</accession>
<keyword evidence="4" id="KW-0677">Repeat</keyword>
<feature type="chain" id="PRO_5032345873" description="Leucine-rich repeat-containing N-terminal plant-type domain-containing protein" evidence="7">
    <location>
        <begin position="30"/>
        <end position="241"/>
    </location>
</feature>
<evidence type="ECO:0000256" key="2">
    <source>
        <dbReference type="ARBA" id="ARBA00022692"/>
    </source>
</evidence>
<dbReference type="PANTHER" id="PTHR48060">
    <property type="entry name" value="DNA DAMAGE-REPAIR/TOLERATION PROTEIN DRT100"/>
    <property type="match status" value="1"/>
</dbReference>
<dbReference type="Pfam" id="PF13516">
    <property type="entry name" value="LRR_6"/>
    <property type="match status" value="2"/>
</dbReference>
<evidence type="ECO:0000259" key="8">
    <source>
        <dbReference type="Pfam" id="PF08263"/>
    </source>
</evidence>
<evidence type="ECO:0000256" key="6">
    <source>
        <dbReference type="ARBA" id="ARBA00023136"/>
    </source>
</evidence>
<dbReference type="InterPro" id="IPR003591">
    <property type="entry name" value="Leu-rich_rpt_typical-subtyp"/>
</dbReference>
<dbReference type="Proteomes" id="UP000626092">
    <property type="component" value="Unassembled WGS sequence"/>
</dbReference>
<dbReference type="EMBL" id="WJXA01000001">
    <property type="protein sequence ID" value="KAF7153810.1"/>
    <property type="molecule type" value="Genomic_DNA"/>
</dbReference>
<keyword evidence="6" id="KW-0472">Membrane</keyword>
<dbReference type="AlphaFoldDB" id="A0A834LZ85"/>
<dbReference type="PANTHER" id="PTHR48060:SF17">
    <property type="entry name" value="LRR RECEPTOR-LIKE SERINE_THREONINE-PROTEIN KINASE IRK-RELATED"/>
    <property type="match status" value="1"/>
</dbReference>
<gene>
    <name evidence="9" type="ORF">RHSIM_Rhsim01G0101800</name>
</gene>
<dbReference type="Pfam" id="PF08263">
    <property type="entry name" value="LRRNT_2"/>
    <property type="match status" value="1"/>
</dbReference>
<dbReference type="PROSITE" id="PS51450">
    <property type="entry name" value="LRR"/>
    <property type="match status" value="4"/>
</dbReference>
<comment type="caution">
    <text evidence="9">The sequence shown here is derived from an EMBL/GenBank/DDBJ whole genome shotgun (WGS) entry which is preliminary data.</text>
</comment>
<dbReference type="SMART" id="SM00369">
    <property type="entry name" value="LRR_TYP"/>
    <property type="match status" value="4"/>
</dbReference>
<evidence type="ECO:0000313" key="9">
    <source>
        <dbReference type="EMBL" id="KAF7153810.1"/>
    </source>
</evidence>